<reference evidence="1 2" key="1">
    <citation type="submission" date="2019-03" db="EMBL/GenBank/DDBJ databases">
        <title>Genomic Encyclopedia of Type Strains, Phase III (KMG-III): the genomes of soil and plant-associated and newly described type strains.</title>
        <authorList>
            <person name="Whitman W."/>
        </authorList>
    </citation>
    <scope>NUCLEOTIDE SEQUENCE [LARGE SCALE GENOMIC DNA]</scope>
    <source>
        <strain evidence="1 2">VKM Ac-2573</strain>
    </source>
</reference>
<proteinExistence type="predicted"/>
<gene>
    <name evidence="1" type="ORF">EV653_2437</name>
</gene>
<evidence type="ECO:0000313" key="2">
    <source>
        <dbReference type="Proteomes" id="UP000295146"/>
    </source>
</evidence>
<dbReference type="AlphaFoldDB" id="A0A4R8CMG2"/>
<name>A0A4R8CMG2_9ACTN</name>
<dbReference type="RefSeq" id="WP_134101593.1">
    <property type="nucleotide sequence ID" value="NZ_SODP01000001.1"/>
</dbReference>
<sequence>MMHSTAGTLFWSMTLPVLWILVLGGSVWAAVRLIRHPGHQAGRQPPSLPSPLEILERRFVAGEIGREDFDEARARLREHELDI</sequence>
<accession>A0A4R8CMG2</accession>
<dbReference type="OrthoDB" id="3831018at2"/>
<dbReference type="Proteomes" id="UP000295146">
    <property type="component" value="Unassembled WGS sequence"/>
</dbReference>
<keyword evidence="2" id="KW-1185">Reference proteome</keyword>
<protein>
    <submittedName>
        <fullName evidence="1">Membrane protein</fullName>
    </submittedName>
</protein>
<organism evidence="1 2">
    <name type="scientific">Kribbella pratensis</name>
    <dbReference type="NCBI Taxonomy" id="2512112"/>
    <lineage>
        <taxon>Bacteria</taxon>
        <taxon>Bacillati</taxon>
        <taxon>Actinomycetota</taxon>
        <taxon>Actinomycetes</taxon>
        <taxon>Propionibacteriales</taxon>
        <taxon>Kribbellaceae</taxon>
        <taxon>Kribbella</taxon>
    </lineage>
</organism>
<comment type="caution">
    <text evidence="1">The sequence shown here is derived from an EMBL/GenBank/DDBJ whole genome shotgun (WGS) entry which is preliminary data.</text>
</comment>
<dbReference type="EMBL" id="SODP01000001">
    <property type="protein sequence ID" value="TDW77272.1"/>
    <property type="molecule type" value="Genomic_DNA"/>
</dbReference>
<evidence type="ECO:0000313" key="1">
    <source>
        <dbReference type="EMBL" id="TDW77272.1"/>
    </source>
</evidence>